<dbReference type="eggNOG" id="COG0569">
    <property type="taxonomic scope" value="Bacteria"/>
</dbReference>
<dbReference type="Proteomes" id="UP000002208">
    <property type="component" value="Chromosome"/>
</dbReference>
<dbReference type="InterPro" id="IPR050368">
    <property type="entry name" value="ClC-type_chloride_channel"/>
</dbReference>
<dbReference type="CDD" id="cd00400">
    <property type="entry name" value="Voltage_gated_ClC"/>
    <property type="match status" value="1"/>
</dbReference>
<dbReference type="RefSeq" id="WP_012692760.1">
    <property type="nucleotide sequence ID" value="NC_012526.1"/>
</dbReference>
<keyword evidence="8" id="KW-0868">Chloride</keyword>
<dbReference type="Gene3D" id="3.30.70.1450">
    <property type="entry name" value="Regulator of K+ conductance, C-terminal domain"/>
    <property type="match status" value="1"/>
</dbReference>
<dbReference type="InterPro" id="IPR014743">
    <property type="entry name" value="Cl-channel_core"/>
</dbReference>
<dbReference type="GO" id="GO:0005254">
    <property type="term" value="F:chloride channel activity"/>
    <property type="evidence" value="ECO:0007669"/>
    <property type="project" value="UniProtKB-KW"/>
</dbReference>
<keyword evidence="7" id="KW-0869">Chloride channel</keyword>
<keyword evidence="5" id="KW-0406">Ion transport</keyword>
<dbReference type="KEGG" id="ddr:Deide_07750"/>
<dbReference type="HOGENOM" id="CLU_015263_5_3_0"/>
<accession>C1D1B3</accession>
<feature type="transmembrane region" description="Helical" evidence="10">
    <location>
        <begin position="167"/>
        <end position="193"/>
    </location>
</feature>
<feature type="transmembrane region" description="Helical" evidence="10">
    <location>
        <begin position="363"/>
        <end position="388"/>
    </location>
</feature>
<dbReference type="PANTHER" id="PTHR43427:SF6">
    <property type="entry name" value="CHLORIDE CHANNEL PROTEIN CLC-E"/>
    <property type="match status" value="1"/>
</dbReference>
<evidence type="ECO:0000256" key="10">
    <source>
        <dbReference type="SAM" id="Phobius"/>
    </source>
</evidence>
<evidence type="ECO:0000259" key="11">
    <source>
        <dbReference type="PROSITE" id="PS51202"/>
    </source>
</evidence>
<keyword evidence="2" id="KW-0813">Transport</keyword>
<dbReference type="GO" id="GO:0034707">
    <property type="term" value="C:chloride channel complex"/>
    <property type="evidence" value="ECO:0007669"/>
    <property type="project" value="UniProtKB-KW"/>
</dbReference>
<dbReference type="AlphaFoldDB" id="C1D1B3"/>
<dbReference type="SUPFAM" id="SSF116726">
    <property type="entry name" value="TrkA C-terminal domain-like"/>
    <property type="match status" value="1"/>
</dbReference>
<organism evidence="12 13">
    <name type="scientific">Deinococcus deserti (strain DSM 17065 / CIP 109153 / LMG 22923 / VCD115)</name>
    <dbReference type="NCBI Taxonomy" id="546414"/>
    <lineage>
        <taxon>Bacteria</taxon>
        <taxon>Thermotogati</taxon>
        <taxon>Deinococcota</taxon>
        <taxon>Deinococci</taxon>
        <taxon>Deinococcales</taxon>
        <taxon>Deinococcaceae</taxon>
        <taxon>Deinococcus</taxon>
    </lineage>
</organism>
<feature type="transmembrane region" description="Helical" evidence="10">
    <location>
        <begin position="276"/>
        <end position="297"/>
    </location>
</feature>
<dbReference type="EMBL" id="CP001114">
    <property type="protein sequence ID" value="ACO45637.1"/>
    <property type="molecule type" value="Genomic_DNA"/>
</dbReference>
<reference evidence="12 13" key="1">
    <citation type="journal article" date="2009" name="PLoS Genet.">
        <title>Alliance of proteomics and genomics to unravel the specificities of Sahara bacterium Deinococcus deserti.</title>
        <authorList>
            <person name="de Groot A."/>
            <person name="Dulermo R."/>
            <person name="Ortet P."/>
            <person name="Blanchard L."/>
            <person name="Guerin P."/>
            <person name="Fernandez B."/>
            <person name="Vacherie B."/>
            <person name="Dossat C."/>
            <person name="Jolivet E."/>
            <person name="Siguier P."/>
            <person name="Chandler M."/>
            <person name="Barakat M."/>
            <person name="Dedieu A."/>
            <person name="Barbe V."/>
            <person name="Heulin T."/>
            <person name="Sommer S."/>
            <person name="Achouak W."/>
            <person name="Armengaud J."/>
        </authorList>
    </citation>
    <scope>NUCLEOTIDE SEQUENCE [LARGE SCALE GENOMIC DNA]</scope>
    <source>
        <strain evidence="13">DSM 17065 / CIP 109153 / LMG 22923 / VCD115</strain>
    </source>
</reference>
<name>C1D1B3_DEIDV</name>
<feature type="transmembrane region" description="Helical" evidence="10">
    <location>
        <begin position="394"/>
        <end position="416"/>
    </location>
</feature>
<keyword evidence="4 10" id="KW-1133">Transmembrane helix</keyword>
<keyword evidence="3 10" id="KW-0812">Transmembrane</keyword>
<feature type="transmembrane region" description="Helical" evidence="10">
    <location>
        <begin position="202"/>
        <end position="223"/>
    </location>
</feature>
<feature type="transmembrane region" description="Helical" evidence="10">
    <location>
        <begin position="243"/>
        <end position="264"/>
    </location>
</feature>
<dbReference type="Gene3D" id="1.10.3080.10">
    <property type="entry name" value="Clc chloride channel"/>
    <property type="match status" value="1"/>
</dbReference>
<keyword evidence="9" id="KW-0407">Ion channel</keyword>
<evidence type="ECO:0000256" key="9">
    <source>
        <dbReference type="ARBA" id="ARBA00023303"/>
    </source>
</evidence>
<dbReference type="PRINTS" id="PR00762">
    <property type="entry name" value="CLCHANNEL"/>
</dbReference>
<evidence type="ECO:0000256" key="7">
    <source>
        <dbReference type="ARBA" id="ARBA00023173"/>
    </source>
</evidence>
<dbReference type="GO" id="GO:0008324">
    <property type="term" value="F:monoatomic cation transmembrane transporter activity"/>
    <property type="evidence" value="ECO:0007669"/>
    <property type="project" value="InterPro"/>
</dbReference>
<keyword evidence="13" id="KW-1185">Reference proteome</keyword>
<dbReference type="eggNOG" id="COG0038">
    <property type="taxonomic scope" value="Bacteria"/>
</dbReference>
<dbReference type="GO" id="GO:0006813">
    <property type="term" value="P:potassium ion transport"/>
    <property type="evidence" value="ECO:0007669"/>
    <property type="project" value="InterPro"/>
</dbReference>
<feature type="transmembrane region" description="Helical" evidence="10">
    <location>
        <begin position="324"/>
        <end position="351"/>
    </location>
</feature>
<dbReference type="PaxDb" id="546414-Deide_07750"/>
<dbReference type="InterPro" id="IPR036721">
    <property type="entry name" value="RCK_C_sf"/>
</dbReference>
<gene>
    <name evidence="12" type="ordered locus">Deide_07750</name>
</gene>
<evidence type="ECO:0000256" key="6">
    <source>
        <dbReference type="ARBA" id="ARBA00023136"/>
    </source>
</evidence>
<evidence type="ECO:0000313" key="12">
    <source>
        <dbReference type="EMBL" id="ACO45637.1"/>
    </source>
</evidence>
<sequence>MRSPLPRAVLTRLETGRLVVLSVLLGTLVGGLCILLRLALDAATPLVALLTGYAPPGTPGEGGLLMVFGNVLPWSLLTLPLVGALYAWLVPAQLGDGLTQLVRGYHARGQWPSPAEQGRTLAATGVAYSAGLMVGRDSAFTLVGQLGTSLLRRAAQLDAVELRTLTLAGAAAALGTVLHAPLAAAVLIVEVLYRRFEFEFEVLMPCVLAAVAGSAVYGLAFGFDPLLSVPDVQVPSMAQVPAFTLVTLLITGAGWILLQTVRAFPQDLAAGWLRPVLGGAFGLITAAVAVFSTPAVLGDGLGWTQLGISGFLSGEAAGQGAWRWLLLALGAHLAFGGGVLPSVGVGGVLGAGLGSMLGLDTAVAALVGATAFLTVTLNVPVAAALLAVAWGGDALLPALLLAAGLAHVLSSTAGLVPSQVGSRQDSGLRRGAVLLPEGIRFAARRVPEAAEPAPGQPFDAPAENRGGDGAALLASERELYRRGVPRSWLGAQLTLLSLPPGVEVVGVVRDGTVRLPRPEMRLTAQDELVFLAQPEAYEALEGVLRLPGN</sequence>
<dbReference type="SUPFAM" id="SSF81340">
    <property type="entry name" value="Clc chloride channel"/>
    <property type="match status" value="1"/>
</dbReference>
<dbReference type="PANTHER" id="PTHR43427">
    <property type="entry name" value="CHLORIDE CHANNEL PROTEIN CLC-E"/>
    <property type="match status" value="1"/>
</dbReference>
<feature type="transmembrane region" description="Helical" evidence="10">
    <location>
        <begin position="20"/>
        <end position="40"/>
    </location>
</feature>
<dbReference type="InterPro" id="IPR006037">
    <property type="entry name" value="RCK_C"/>
</dbReference>
<evidence type="ECO:0000256" key="2">
    <source>
        <dbReference type="ARBA" id="ARBA00022448"/>
    </source>
</evidence>
<dbReference type="PROSITE" id="PS51202">
    <property type="entry name" value="RCK_C"/>
    <property type="match status" value="1"/>
</dbReference>
<feature type="transmembrane region" description="Helical" evidence="10">
    <location>
        <begin position="71"/>
        <end position="89"/>
    </location>
</feature>
<evidence type="ECO:0000256" key="1">
    <source>
        <dbReference type="ARBA" id="ARBA00004141"/>
    </source>
</evidence>
<proteinExistence type="predicted"/>
<feature type="domain" description="RCK C-terminal" evidence="11">
    <location>
        <begin position="467"/>
        <end position="546"/>
    </location>
</feature>
<evidence type="ECO:0000256" key="5">
    <source>
        <dbReference type="ARBA" id="ARBA00023065"/>
    </source>
</evidence>
<comment type="subcellular location">
    <subcellularLocation>
        <location evidence="1">Membrane</location>
        <topology evidence="1">Multi-pass membrane protein</topology>
    </subcellularLocation>
</comment>
<evidence type="ECO:0000313" key="13">
    <source>
        <dbReference type="Proteomes" id="UP000002208"/>
    </source>
</evidence>
<dbReference type="STRING" id="546414.Deide_07750"/>
<evidence type="ECO:0000256" key="3">
    <source>
        <dbReference type="ARBA" id="ARBA00022692"/>
    </source>
</evidence>
<evidence type="ECO:0000256" key="8">
    <source>
        <dbReference type="ARBA" id="ARBA00023214"/>
    </source>
</evidence>
<dbReference type="OrthoDB" id="57273at2"/>
<dbReference type="Pfam" id="PF00654">
    <property type="entry name" value="Voltage_CLC"/>
    <property type="match status" value="1"/>
</dbReference>
<keyword evidence="6 10" id="KW-0472">Membrane</keyword>
<dbReference type="InterPro" id="IPR001807">
    <property type="entry name" value="ClC"/>
</dbReference>
<evidence type="ECO:0000256" key="4">
    <source>
        <dbReference type="ARBA" id="ARBA00022989"/>
    </source>
</evidence>
<protein>
    <recommendedName>
        <fullName evidence="11">RCK C-terminal domain-containing protein</fullName>
    </recommendedName>
</protein>
<dbReference type="Pfam" id="PF02080">
    <property type="entry name" value="TrkA_C"/>
    <property type="match status" value="1"/>
</dbReference>